<dbReference type="GO" id="GO:0005886">
    <property type="term" value="C:plasma membrane"/>
    <property type="evidence" value="ECO:0007669"/>
    <property type="project" value="UniProtKB-SubCell"/>
</dbReference>
<sequence>MKQRIITGVLAGVPFLAFLYFGGYWYATLLFVLACIGYDEFMRMCGIAKNMPLRIIGLAGIFVLVDPWQLQWIADNLPVQAIIWVIMLLFFVLTVTTKNKVTVDQVALLFLAVVYIGYGFHYMIATRMPEQGLFWTCLVFICIWITDSGAYFTGRAIGKTPLWPAISPKKTVEGALGGVVLSVIAAILFALAKPELLSVGRAVSLGIVIAIVGQMGDLIQSAYKRVKGIKDTGNLLPGHGGVLDRVDSWLIVFPFVNLLSVLPSM</sequence>
<feature type="transmembrane region" description="Helical" evidence="24">
    <location>
        <begin position="132"/>
        <end position="153"/>
    </location>
</feature>
<dbReference type="Proteomes" id="UP000250369">
    <property type="component" value="Unassembled WGS sequence"/>
</dbReference>
<evidence type="ECO:0000256" key="3">
    <source>
        <dbReference type="ARBA" id="ARBA00005119"/>
    </source>
</evidence>
<keyword evidence="10 25" id="KW-0808">Transferase</keyword>
<evidence type="ECO:0000256" key="19">
    <source>
        <dbReference type="ARBA" id="ARBA00031825"/>
    </source>
</evidence>
<dbReference type="EMBL" id="QMFB01000001">
    <property type="protein sequence ID" value="RAV22740.1"/>
    <property type="molecule type" value="Genomic_DNA"/>
</dbReference>
<evidence type="ECO:0000256" key="5">
    <source>
        <dbReference type="ARBA" id="ARBA00010185"/>
    </source>
</evidence>
<comment type="catalytic activity">
    <reaction evidence="1">
        <text>a 1,2-diacyl-sn-glycero-3-phosphate + CTP + H(+) = a CDP-1,2-diacyl-sn-glycerol + diphosphate</text>
        <dbReference type="Rhea" id="RHEA:16229"/>
        <dbReference type="ChEBI" id="CHEBI:15378"/>
        <dbReference type="ChEBI" id="CHEBI:33019"/>
        <dbReference type="ChEBI" id="CHEBI:37563"/>
        <dbReference type="ChEBI" id="CHEBI:58332"/>
        <dbReference type="ChEBI" id="CHEBI:58608"/>
        <dbReference type="EC" id="2.7.7.41"/>
    </reaction>
</comment>
<dbReference type="PROSITE" id="PS51257">
    <property type="entry name" value="PROKAR_LIPOPROTEIN"/>
    <property type="match status" value="1"/>
</dbReference>
<evidence type="ECO:0000256" key="2">
    <source>
        <dbReference type="ARBA" id="ARBA00004651"/>
    </source>
</evidence>
<feature type="transmembrane region" description="Helical" evidence="24">
    <location>
        <begin position="198"/>
        <end position="219"/>
    </location>
</feature>
<evidence type="ECO:0000256" key="6">
    <source>
        <dbReference type="ARBA" id="ARBA00012487"/>
    </source>
</evidence>
<feature type="transmembrane region" description="Helical" evidence="24">
    <location>
        <begin position="77"/>
        <end position="95"/>
    </location>
</feature>
<keyword evidence="13 24" id="KW-1133">Transmembrane helix</keyword>
<evidence type="ECO:0000256" key="8">
    <source>
        <dbReference type="ARBA" id="ARBA00022475"/>
    </source>
</evidence>
<evidence type="ECO:0000256" key="20">
    <source>
        <dbReference type="ARBA" id="ARBA00032253"/>
    </source>
</evidence>
<dbReference type="EC" id="2.7.7.41" evidence="6"/>
<keyword evidence="16" id="KW-0594">Phospholipid biosynthesis</keyword>
<feature type="transmembrane region" description="Helical" evidence="24">
    <location>
        <begin position="107"/>
        <end position="126"/>
    </location>
</feature>
<keyword evidence="11 24" id="KW-0812">Transmembrane</keyword>
<dbReference type="GO" id="GO:0004605">
    <property type="term" value="F:phosphatidate cytidylyltransferase activity"/>
    <property type="evidence" value="ECO:0007669"/>
    <property type="project" value="UniProtKB-EC"/>
</dbReference>
<name>A0A329MT88_9BACL</name>
<comment type="pathway">
    <text evidence="3">Phospholipid metabolism; CDP-diacylglycerol biosynthesis; CDP-diacylglycerol from sn-glycerol 3-phosphate: step 3/3.</text>
</comment>
<comment type="caution">
    <text evidence="25">The sequence shown here is derived from an EMBL/GenBank/DDBJ whole genome shotgun (WGS) entry which is preliminary data.</text>
</comment>
<dbReference type="PANTHER" id="PTHR46382:SF1">
    <property type="entry name" value="PHOSPHATIDATE CYTIDYLYLTRANSFERASE"/>
    <property type="match status" value="1"/>
</dbReference>
<reference evidence="25 26" key="1">
    <citation type="journal article" date="2009" name="Int. J. Syst. Evol. Microbiol.">
        <title>Paenibacillus contaminans sp. nov., isolated from a contaminated laboratory plate.</title>
        <authorList>
            <person name="Chou J.H."/>
            <person name="Lee J.H."/>
            <person name="Lin M.C."/>
            <person name="Chang P.S."/>
            <person name="Arun A.B."/>
            <person name="Young C.C."/>
            <person name="Chen W.M."/>
        </authorList>
    </citation>
    <scope>NUCLEOTIDE SEQUENCE [LARGE SCALE GENOMIC DNA]</scope>
    <source>
        <strain evidence="25 26">CKOBP-6</strain>
    </source>
</reference>
<evidence type="ECO:0000256" key="10">
    <source>
        <dbReference type="ARBA" id="ARBA00022679"/>
    </source>
</evidence>
<dbReference type="GO" id="GO:0016024">
    <property type="term" value="P:CDP-diacylglycerol biosynthetic process"/>
    <property type="evidence" value="ECO:0007669"/>
    <property type="project" value="TreeGrafter"/>
</dbReference>
<evidence type="ECO:0000256" key="13">
    <source>
        <dbReference type="ARBA" id="ARBA00022989"/>
    </source>
</evidence>
<evidence type="ECO:0000256" key="18">
    <source>
        <dbReference type="ARBA" id="ARBA00029893"/>
    </source>
</evidence>
<evidence type="ECO:0000256" key="22">
    <source>
        <dbReference type="ARBA" id="ARBA00032743"/>
    </source>
</evidence>
<gene>
    <name evidence="25" type="ORF">DQG23_00535</name>
</gene>
<dbReference type="PANTHER" id="PTHR46382">
    <property type="entry name" value="PHOSPHATIDATE CYTIDYLYLTRANSFERASE"/>
    <property type="match status" value="1"/>
</dbReference>
<keyword evidence="17" id="KW-1208">Phospholipid metabolism</keyword>
<comment type="pathway">
    <text evidence="4">Lipid metabolism.</text>
</comment>
<proteinExistence type="inferred from homology"/>
<keyword evidence="8" id="KW-1003">Cell membrane</keyword>
<dbReference type="AlphaFoldDB" id="A0A329MT88"/>
<dbReference type="Pfam" id="PF01148">
    <property type="entry name" value="CTP_transf_1"/>
    <property type="match status" value="1"/>
</dbReference>
<evidence type="ECO:0000313" key="26">
    <source>
        <dbReference type="Proteomes" id="UP000250369"/>
    </source>
</evidence>
<evidence type="ECO:0000256" key="15">
    <source>
        <dbReference type="ARBA" id="ARBA00023136"/>
    </source>
</evidence>
<keyword evidence="12 25" id="KW-0548">Nucleotidyltransferase</keyword>
<evidence type="ECO:0000256" key="24">
    <source>
        <dbReference type="SAM" id="Phobius"/>
    </source>
</evidence>
<evidence type="ECO:0000256" key="4">
    <source>
        <dbReference type="ARBA" id="ARBA00005189"/>
    </source>
</evidence>
<evidence type="ECO:0000256" key="23">
    <source>
        <dbReference type="ARBA" id="ARBA00033406"/>
    </source>
</evidence>
<keyword evidence="26" id="KW-1185">Reference proteome</keyword>
<accession>A0A329MT88</accession>
<keyword evidence="9" id="KW-0444">Lipid biosynthesis</keyword>
<evidence type="ECO:0000256" key="21">
    <source>
        <dbReference type="ARBA" id="ARBA00032396"/>
    </source>
</evidence>
<evidence type="ECO:0000256" key="14">
    <source>
        <dbReference type="ARBA" id="ARBA00023098"/>
    </source>
</evidence>
<evidence type="ECO:0000313" key="25">
    <source>
        <dbReference type="EMBL" id="RAV22740.1"/>
    </source>
</evidence>
<organism evidence="25 26">
    <name type="scientific">Paenibacillus contaminans</name>
    <dbReference type="NCBI Taxonomy" id="450362"/>
    <lineage>
        <taxon>Bacteria</taxon>
        <taxon>Bacillati</taxon>
        <taxon>Bacillota</taxon>
        <taxon>Bacilli</taxon>
        <taxon>Bacillales</taxon>
        <taxon>Paenibacillaceae</taxon>
        <taxon>Paenibacillus</taxon>
    </lineage>
</organism>
<evidence type="ECO:0000256" key="9">
    <source>
        <dbReference type="ARBA" id="ARBA00022516"/>
    </source>
</evidence>
<dbReference type="RefSeq" id="WP_113028851.1">
    <property type="nucleotide sequence ID" value="NZ_QMFB01000001.1"/>
</dbReference>
<evidence type="ECO:0000256" key="11">
    <source>
        <dbReference type="ARBA" id="ARBA00022692"/>
    </source>
</evidence>
<evidence type="ECO:0000256" key="12">
    <source>
        <dbReference type="ARBA" id="ARBA00022695"/>
    </source>
</evidence>
<dbReference type="OrthoDB" id="9799199at2"/>
<protein>
    <recommendedName>
        <fullName evidence="7">Phosphatidate cytidylyltransferase</fullName>
        <ecNumber evidence="6">2.7.7.41</ecNumber>
    </recommendedName>
    <alternativeName>
        <fullName evidence="20">CDP-DAG synthase</fullName>
    </alternativeName>
    <alternativeName>
        <fullName evidence="22">CDP-DG synthase</fullName>
    </alternativeName>
    <alternativeName>
        <fullName evidence="18">CDP-diacylglycerol synthase</fullName>
    </alternativeName>
    <alternativeName>
        <fullName evidence="21">CDP-diglyceride pyrophosphorylase</fullName>
    </alternativeName>
    <alternativeName>
        <fullName evidence="23">CDP-diglyceride synthase</fullName>
    </alternativeName>
    <alternativeName>
        <fullName evidence="19">CTP:phosphatidate cytidylyltransferase</fullName>
    </alternativeName>
</protein>
<feature type="transmembrane region" description="Helical" evidence="24">
    <location>
        <begin position="51"/>
        <end position="71"/>
    </location>
</feature>
<keyword evidence="15 24" id="KW-0472">Membrane</keyword>
<comment type="subcellular location">
    <subcellularLocation>
        <location evidence="2">Cell membrane</location>
        <topology evidence="2">Multi-pass membrane protein</topology>
    </subcellularLocation>
</comment>
<feature type="transmembrane region" description="Helical" evidence="24">
    <location>
        <begin position="174"/>
        <end position="192"/>
    </location>
</feature>
<feature type="transmembrane region" description="Helical" evidence="24">
    <location>
        <begin position="17"/>
        <end position="39"/>
    </location>
</feature>
<evidence type="ECO:0000256" key="17">
    <source>
        <dbReference type="ARBA" id="ARBA00023264"/>
    </source>
</evidence>
<evidence type="ECO:0000256" key="16">
    <source>
        <dbReference type="ARBA" id="ARBA00023209"/>
    </source>
</evidence>
<evidence type="ECO:0000256" key="7">
    <source>
        <dbReference type="ARBA" id="ARBA00019373"/>
    </source>
</evidence>
<evidence type="ECO:0000256" key="1">
    <source>
        <dbReference type="ARBA" id="ARBA00001698"/>
    </source>
</evidence>
<keyword evidence="14" id="KW-0443">Lipid metabolism</keyword>
<comment type="similarity">
    <text evidence="5">Belongs to the CDS family.</text>
</comment>